<accession>A0ABU2HV54</accession>
<organism evidence="1 2">
    <name type="scientific">Paracoccus aurantius</name>
    <dbReference type="NCBI Taxonomy" id="3073814"/>
    <lineage>
        <taxon>Bacteria</taxon>
        <taxon>Pseudomonadati</taxon>
        <taxon>Pseudomonadota</taxon>
        <taxon>Alphaproteobacteria</taxon>
        <taxon>Rhodobacterales</taxon>
        <taxon>Paracoccaceae</taxon>
        <taxon>Paracoccus</taxon>
    </lineage>
</organism>
<sequence>MTVTKAEAEARVAALLMDPLAGLARPRGTSAENHEKALARLRSWLAYLSDENLRGLHDLIVRHAVKGIWPAEALIKHWATMLQLPPPRDCDYARSLIRSAMGRQAKAEGWAVELFQIAKKLGPPPSKYFMAGLKDEAERNRRRRQIITENIEAGLTGAEDRRWLADWHQDMAEIEAIQAQKAEEDAA</sequence>
<evidence type="ECO:0000313" key="1">
    <source>
        <dbReference type="EMBL" id="MDS9468617.1"/>
    </source>
</evidence>
<name>A0ABU2HV54_9RHOB</name>
<dbReference type="RefSeq" id="WP_311160868.1">
    <property type="nucleotide sequence ID" value="NZ_JAVQLW010000001.1"/>
</dbReference>
<dbReference type="Proteomes" id="UP001269144">
    <property type="component" value="Unassembled WGS sequence"/>
</dbReference>
<comment type="caution">
    <text evidence="1">The sequence shown here is derived from an EMBL/GenBank/DDBJ whole genome shotgun (WGS) entry which is preliminary data.</text>
</comment>
<protein>
    <submittedName>
        <fullName evidence="1">Uncharacterized protein</fullName>
    </submittedName>
</protein>
<keyword evidence="2" id="KW-1185">Reference proteome</keyword>
<gene>
    <name evidence="1" type="ORF">RGQ15_13690</name>
</gene>
<dbReference type="EMBL" id="JAVQLW010000001">
    <property type="protein sequence ID" value="MDS9468617.1"/>
    <property type="molecule type" value="Genomic_DNA"/>
</dbReference>
<proteinExistence type="predicted"/>
<evidence type="ECO:0000313" key="2">
    <source>
        <dbReference type="Proteomes" id="UP001269144"/>
    </source>
</evidence>
<reference evidence="2" key="1">
    <citation type="submission" date="2023-07" db="EMBL/GenBank/DDBJ databases">
        <title>Paracoccus sp. MBLB3053 whole genome sequence.</title>
        <authorList>
            <person name="Hwang C.Y."/>
            <person name="Cho E.-S."/>
            <person name="Seo M.-J."/>
        </authorList>
    </citation>
    <scope>NUCLEOTIDE SEQUENCE [LARGE SCALE GENOMIC DNA]</scope>
    <source>
        <strain evidence="2">MBLB3053</strain>
    </source>
</reference>